<feature type="binding site" evidence="17">
    <location>
        <position position="9"/>
    </location>
    <ligand>
        <name>[4Fe-4S] cluster</name>
        <dbReference type="ChEBI" id="CHEBI:49883"/>
    </ligand>
</feature>
<keyword evidence="7 17" id="KW-0819">tRNA processing</keyword>
<keyword evidence="14 17" id="KW-0676">Redox-active center</keyword>
<dbReference type="STRING" id="381751.SAMN05444391_1321"/>
<keyword evidence="8 17" id="KW-0479">Metal-binding</keyword>
<comment type="function">
    <text evidence="1 17">Catalyzes the conversion of epoxyqueuosine (oQ) to queuosine (Q), which is a hypermodified base found in the wobble positions of tRNA(Asp), tRNA(Asn), tRNA(His) and tRNA(Tyr).</text>
</comment>
<evidence type="ECO:0000256" key="5">
    <source>
        <dbReference type="ARBA" id="ARBA00016895"/>
    </source>
</evidence>
<evidence type="ECO:0000256" key="9">
    <source>
        <dbReference type="ARBA" id="ARBA00022785"/>
    </source>
</evidence>
<comment type="similarity">
    <text evidence="3 17">Belongs to the QueH family.</text>
</comment>
<organism evidence="18 19">
    <name type="scientific">Thermocrinis minervae</name>
    <dbReference type="NCBI Taxonomy" id="381751"/>
    <lineage>
        <taxon>Bacteria</taxon>
        <taxon>Pseudomonadati</taxon>
        <taxon>Aquificota</taxon>
        <taxon>Aquificia</taxon>
        <taxon>Aquificales</taxon>
        <taxon>Aquificaceae</taxon>
        <taxon>Thermocrinis</taxon>
    </lineage>
</organism>
<evidence type="ECO:0000313" key="19">
    <source>
        <dbReference type="Proteomes" id="UP000189810"/>
    </source>
</evidence>
<sequence>MKILAHICCAPDAVYFLKRLREDFKEAHIVGFFYDPNIHPYEEYKLRLLETKRVCQELGIELYEGEYDVESWLSKVKGLEDEPERGKRCAVCFDYRLLRSAEFAKEIGATHLTTTLLMSPKKDLRMLSESGQKVCQEYGVEFLALDYRKGGGTQEMFRLSRELELYHQDYCGCVYGLFKQKKDQSVWDLISYMGRRPGSKEERAFIKEVRLFAESIGIACKEWEFSFINWRPILGKLEVDGKAIPSFVRPYSRSIRGVLKTDPHELVGDTLYYSKGGLRVVFVEPFEDRPIEEFDGVADPTFLVPTEYKEELLHKRVSAQLEVEFTPSESSVLLVGDFNSPRILCIPADTLQDGRGINLDFVCEFMKLSSKKILSGELALLVAGAESLGHVGSKYFQERTERSVVHLGFHPESVHLL</sequence>
<dbReference type="PANTHER" id="PTHR36701:SF1">
    <property type="entry name" value="EPOXYQUEUOSINE REDUCTASE QUEH"/>
    <property type="match status" value="1"/>
</dbReference>
<dbReference type="GO" id="GO:0008616">
    <property type="term" value="P:tRNA queuosine(34) biosynthetic process"/>
    <property type="evidence" value="ECO:0007669"/>
    <property type="project" value="UniProtKB-UniRule"/>
</dbReference>
<evidence type="ECO:0000256" key="14">
    <source>
        <dbReference type="ARBA" id="ARBA00023284"/>
    </source>
</evidence>
<dbReference type="Proteomes" id="UP000189810">
    <property type="component" value="Chromosome I"/>
</dbReference>
<dbReference type="EC" id="1.17.99.6" evidence="4 17"/>
<keyword evidence="12 17" id="KW-0411">Iron-sulfur</keyword>
<comment type="pathway">
    <text evidence="2 17">tRNA modification; tRNA-queuosine biosynthesis.</text>
</comment>
<evidence type="ECO:0000256" key="16">
    <source>
        <dbReference type="ARBA" id="ARBA00047415"/>
    </source>
</evidence>
<dbReference type="GO" id="GO:0052693">
    <property type="term" value="F:epoxyqueuosine reductase activity"/>
    <property type="evidence" value="ECO:0007669"/>
    <property type="project" value="UniProtKB-UniRule"/>
</dbReference>
<evidence type="ECO:0000256" key="3">
    <source>
        <dbReference type="ARBA" id="ARBA00008207"/>
    </source>
</evidence>
<evidence type="ECO:0000256" key="2">
    <source>
        <dbReference type="ARBA" id="ARBA00004691"/>
    </source>
</evidence>
<dbReference type="EMBL" id="LT670846">
    <property type="protein sequence ID" value="SHK52550.1"/>
    <property type="molecule type" value="Genomic_DNA"/>
</dbReference>
<feature type="binding site" evidence="17">
    <location>
        <position position="92"/>
    </location>
    <ligand>
        <name>[4Fe-4S] cluster</name>
        <dbReference type="ChEBI" id="CHEBI:49883"/>
    </ligand>
</feature>
<dbReference type="RefSeq" id="WP_079654416.1">
    <property type="nucleotide sequence ID" value="NZ_LT670846.1"/>
</dbReference>
<evidence type="ECO:0000256" key="15">
    <source>
        <dbReference type="ARBA" id="ARBA00031446"/>
    </source>
</evidence>
<dbReference type="UniPathway" id="UPA00392"/>
<evidence type="ECO:0000256" key="4">
    <source>
        <dbReference type="ARBA" id="ARBA00012622"/>
    </source>
</evidence>
<dbReference type="Pfam" id="PF02677">
    <property type="entry name" value="QueH"/>
    <property type="match status" value="1"/>
</dbReference>
<dbReference type="InterPro" id="IPR003828">
    <property type="entry name" value="QueH"/>
</dbReference>
<feature type="binding site" evidence="17">
    <location>
        <position position="89"/>
    </location>
    <ligand>
        <name>[4Fe-4S] cluster</name>
        <dbReference type="ChEBI" id="CHEBI:49883"/>
    </ligand>
</feature>
<keyword evidence="10 17" id="KW-0560">Oxidoreductase</keyword>
<evidence type="ECO:0000256" key="7">
    <source>
        <dbReference type="ARBA" id="ARBA00022694"/>
    </source>
</evidence>
<evidence type="ECO:0000256" key="13">
    <source>
        <dbReference type="ARBA" id="ARBA00023157"/>
    </source>
</evidence>
<evidence type="ECO:0000256" key="6">
    <source>
        <dbReference type="ARBA" id="ARBA00022485"/>
    </source>
</evidence>
<reference evidence="18 19" key="1">
    <citation type="submission" date="2016-11" db="EMBL/GenBank/DDBJ databases">
        <authorList>
            <person name="Jaros S."/>
            <person name="Januszkiewicz K."/>
            <person name="Wedrychowicz H."/>
        </authorList>
    </citation>
    <scope>NUCLEOTIDE SEQUENCE [LARGE SCALE GENOMIC DNA]</scope>
    <source>
        <strain evidence="18 19">DSM 19557</strain>
    </source>
</reference>
<keyword evidence="19" id="KW-1185">Reference proteome</keyword>
<evidence type="ECO:0000256" key="10">
    <source>
        <dbReference type="ARBA" id="ARBA00023002"/>
    </source>
</evidence>
<name>A0A1M6T6N2_9AQUI</name>
<gene>
    <name evidence="17" type="primary">queH</name>
    <name evidence="18" type="ORF">SAMN05444391_1321</name>
</gene>
<keyword evidence="9 17" id="KW-0671">Queuosine biosynthesis</keyword>
<protein>
    <recommendedName>
        <fullName evidence="5 17">Epoxyqueuosine reductase QueH</fullName>
        <ecNumber evidence="4 17">1.17.99.6</ecNumber>
    </recommendedName>
    <alternativeName>
        <fullName evidence="15 17">Queuosine biosynthesis protein QueH</fullName>
    </alternativeName>
</protein>
<evidence type="ECO:0000313" key="18">
    <source>
        <dbReference type="EMBL" id="SHK52550.1"/>
    </source>
</evidence>
<keyword evidence="6 17" id="KW-0004">4Fe-4S</keyword>
<evidence type="ECO:0000256" key="12">
    <source>
        <dbReference type="ARBA" id="ARBA00023014"/>
    </source>
</evidence>
<evidence type="ECO:0000256" key="17">
    <source>
        <dbReference type="HAMAP-Rule" id="MF_02089"/>
    </source>
</evidence>
<accession>A0A1M6T6N2</accession>
<dbReference type="HAMAP" id="MF_02089">
    <property type="entry name" value="QueH"/>
    <property type="match status" value="1"/>
</dbReference>
<proteinExistence type="inferred from homology"/>
<keyword evidence="13 17" id="KW-1015">Disulfide bond</keyword>
<dbReference type="OrthoDB" id="9801033at2"/>
<keyword evidence="11 17" id="KW-0408">Iron</keyword>
<evidence type="ECO:0000256" key="8">
    <source>
        <dbReference type="ARBA" id="ARBA00022723"/>
    </source>
</evidence>
<dbReference type="GO" id="GO:0046872">
    <property type="term" value="F:metal ion binding"/>
    <property type="evidence" value="ECO:0007669"/>
    <property type="project" value="UniProtKB-KW"/>
</dbReference>
<comment type="catalytic activity">
    <reaction evidence="16 17">
        <text>epoxyqueuosine(34) in tRNA + AH2 = queuosine(34) in tRNA + A + H2O</text>
        <dbReference type="Rhea" id="RHEA:32159"/>
        <dbReference type="Rhea" id="RHEA-COMP:18571"/>
        <dbReference type="Rhea" id="RHEA-COMP:18582"/>
        <dbReference type="ChEBI" id="CHEBI:13193"/>
        <dbReference type="ChEBI" id="CHEBI:15377"/>
        <dbReference type="ChEBI" id="CHEBI:17499"/>
        <dbReference type="ChEBI" id="CHEBI:194431"/>
        <dbReference type="ChEBI" id="CHEBI:194443"/>
        <dbReference type="EC" id="1.17.99.6"/>
    </reaction>
</comment>
<feature type="binding site" evidence="17">
    <location>
        <position position="8"/>
    </location>
    <ligand>
        <name>[4Fe-4S] cluster</name>
        <dbReference type="ChEBI" id="CHEBI:49883"/>
    </ligand>
</feature>
<dbReference type="GO" id="GO:0051539">
    <property type="term" value="F:4 iron, 4 sulfur cluster binding"/>
    <property type="evidence" value="ECO:0007669"/>
    <property type="project" value="UniProtKB-UniRule"/>
</dbReference>
<feature type="disulfide bond" description="Redox-active" evidence="17">
    <location>
        <begin position="171"/>
        <end position="173"/>
    </location>
</feature>
<dbReference type="AlphaFoldDB" id="A0A1M6T6N2"/>
<evidence type="ECO:0000256" key="1">
    <source>
        <dbReference type="ARBA" id="ARBA00002268"/>
    </source>
</evidence>
<evidence type="ECO:0000256" key="11">
    <source>
        <dbReference type="ARBA" id="ARBA00023004"/>
    </source>
</evidence>
<dbReference type="PANTHER" id="PTHR36701">
    <property type="entry name" value="EPOXYQUEUOSINE REDUCTASE QUEH"/>
    <property type="match status" value="1"/>
</dbReference>